<dbReference type="STRING" id="645133.E3R0R2"/>
<dbReference type="RefSeq" id="XP_008100720.1">
    <property type="nucleotide sequence ID" value="XM_008102529.1"/>
</dbReference>
<dbReference type="VEuPathDB" id="FungiDB:GLRG_11849"/>
<accession>E3R0R2</accession>
<name>E3R0R2_COLGM</name>
<evidence type="ECO:0000313" key="3">
    <source>
        <dbReference type="EMBL" id="EFQ36700.1"/>
    </source>
</evidence>
<dbReference type="InterPro" id="IPR046797">
    <property type="entry name" value="PDDEXK_12"/>
</dbReference>
<feature type="compositionally biased region" description="Polar residues" evidence="1">
    <location>
        <begin position="81"/>
        <end position="96"/>
    </location>
</feature>
<feature type="compositionally biased region" description="Polar residues" evidence="1">
    <location>
        <begin position="178"/>
        <end position="188"/>
    </location>
</feature>
<gene>
    <name evidence="3" type="ORF">GLRG_11849</name>
</gene>
<dbReference type="eggNOG" id="ENOG502SSXD">
    <property type="taxonomic scope" value="Eukaryota"/>
</dbReference>
<dbReference type="Proteomes" id="UP000008782">
    <property type="component" value="Unassembled WGS sequence"/>
</dbReference>
<feature type="domain" description="PD-(D/E)XK nuclease-like" evidence="2">
    <location>
        <begin position="267"/>
        <end position="493"/>
    </location>
</feature>
<dbReference type="AlphaFoldDB" id="E3R0R2"/>
<organism evidence="4">
    <name type="scientific">Colletotrichum graminicola (strain M1.001 / M2 / FGSC 10212)</name>
    <name type="common">Maize anthracnose fungus</name>
    <name type="synonym">Glomerella graminicola</name>
    <dbReference type="NCBI Taxonomy" id="645133"/>
    <lineage>
        <taxon>Eukaryota</taxon>
        <taxon>Fungi</taxon>
        <taxon>Dikarya</taxon>
        <taxon>Ascomycota</taxon>
        <taxon>Pezizomycotina</taxon>
        <taxon>Sordariomycetes</taxon>
        <taxon>Hypocreomycetidae</taxon>
        <taxon>Glomerellales</taxon>
        <taxon>Glomerellaceae</taxon>
        <taxon>Colletotrichum</taxon>
        <taxon>Colletotrichum graminicola species complex</taxon>
    </lineage>
</organism>
<evidence type="ECO:0000256" key="1">
    <source>
        <dbReference type="SAM" id="MobiDB-lite"/>
    </source>
</evidence>
<dbReference type="HOGENOM" id="CLU_027219_0_1_1"/>
<proteinExistence type="predicted"/>
<dbReference type="EMBL" id="GG697477">
    <property type="protein sequence ID" value="EFQ36700.1"/>
    <property type="molecule type" value="Genomic_DNA"/>
</dbReference>
<evidence type="ECO:0000259" key="2">
    <source>
        <dbReference type="Pfam" id="PF20516"/>
    </source>
</evidence>
<dbReference type="Pfam" id="PF20516">
    <property type="entry name" value="PDDEXK_12"/>
    <property type="match status" value="1"/>
</dbReference>
<sequence length="505" mass="56384">MAASDSRQSILDWLMLIEPRPCSTDNITTIADGHAPALSSSSPPGVYPCKRPRYHFYRDTYQNNCSLPDLSPPQFLLSPSISSGSCATSKRNTDVQQRPYRARQDRDTPPNLMEAFSNTPKGTRKRRLRDDTNDDDVFGGDDLLDGLGVSCESDMVTPKAKLASRASLSSASLQSGSTNKSGNQSPTKQLKGAALDQTGFVVKSFLDTSVPLPTSLSQLKQDLDKIRHGIDLLPAQYRNELCHLIYPNERSSIPPHAFRSDTVPLAAGTDDWRIPSLTWVNKTVKDAAKCETLLEAEAAWNNKVHDRILSWLFRADDAEELLDYAYCPSSQILKSFKPLSAPSKMIDYCFIVRPDCDTQDYSGLVDAVRDRRHGRSINHTDLGELDRSPIALSIETKRSREEWDKATLQLGTWLSAQWRSLDDLGWKPTSAIQFLPGIIVQGHYWHFVGALRRESQVTLLSDVYIGGTADHYGVYQIVTSLQVLARWSREVFWQAFKTELLASGA</sequence>
<protein>
    <recommendedName>
        <fullName evidence="2">PD-(D/E)XK nuclease-like domain-containing protein</fullName>
    </recommendedName>
</protein>
<evidence type="ECO:0000313" key="4">
    <source>
        <dbReference type="Proteomes" id="UP000008782"/>
    </source>
</evidence>
<feature type="region of interest" description="Disordered" evidence="1">
    <location>
        <begin position="169"/>
        <end position="190"/>
    </location>
</feature>
<feature type="region of interest" description="Disordered" evidence="1">
    <location>
        <begin position="81"/>
        <end position="139"/>
    </location>
</feature>
<reference evidence="4" key="1">
    <citation type="journal article" date="2012" name="Nat. Genet.">
        <title>Lifestyle transitions in plant pathogenic Colletotrichum fungi deciphered by genome and transcriptome analyses.</title>
        <authorList>
            <person name="O'Connell R.J."/>
            <person name="Thon M.R."/>
            <person name="Hacquard S."/>
            <person name="Amyotte S.G."/>
            <person name="Kleemann J."/>
            <person name="Torres M.F."/>
            <person name="Damm U."/>
            <person name="Buiate E.A."/>
            <person name="Epstein L."/>
            <person name="Alkan N."/>
            <person name="Altmueller J."/>
            <person name="Alvarado-Balderrama L."/>
            <person name="Bauser C.A."/>
            <person name="Becker C."/>
            <person name="Birren B.W."/>
            <person name="Chen Z."/>
            <person name="Choi J."/>
            <person name="Crouch J.A."/>
            <person name="Duvick J.P."/>
            <person name="Farman M.A."/>
            <person name="Gan P."/>
            <person name="Heiman D."/>
            <person name="Henrissat B."/>
            <person name="Howard R.J."/>
            <person name="Kabbage M."/>
            <person name="Koch C."/>
            <person name="Kracher B."/>
            <person name="Kubo Y."/>
            <person name="Law A.D."/>
            <person name="Lebrun M.-H."/>
            <person name="Lee Y.-H."/>
            <person name="Miyara I."/>
            <person name="Moore N."/>
            <person name="Neumann U."/>
            <person name="Nordstroem K."/>
            <person name="Panaccione D.G."/>
            <person name="Panstruga R."/>
            <person name="Place M."/>
            <person name="Proctor R.H."/>
            <person name="Prusky D."/>
            <person name="Rech G."/>
            <person name="Reinhardt R."/>
            <person name="Rollins J.A."/>
            <person name="Rounsley S."/>
            <person name="Schardl C.L."/>
            <person name="Schwartz D.C."/>
            <person name="Shenoy N."/>
            <person name="Shirasu K."/>
            <person name="Sikhakolli U.R."/>
            <person name="Stueber K."/>
            <person name="Sukno S.A."/>
            <person name="Sweigard J.A."/>
            <person name="Takano Y."/>
            <person name="Takahara H."/>
            <person name="Trail F."/>
            <person name="van der Does H.C."/>
            <person name="Voll L.M."/>
            <person name="Will I."/>
            <person name="Young S."/>
            <person name="Zeng Q."/>
            <person name="Zhang J."/>
            <person name="Zhou S."/>
            <person name="Dickman M.B."/>
            <person name="Schulze-Lefert P."/>
            <person name="Ver Loren van Themaat E."/>
            <person name="Ma L.-J."/>
            <person name="Vaillancourt L.J."/>
        </authorList>
    </citation>
    <scope>NUCLEOTIDE SEQUENCE [LARGE SCALE GENOMIC DNA]</scope>
    <source>
        <strain evidence="4">M1.001 / M2 / FGSC 10212</strain>
    </source>
</reference>
<keyword evidence="4" id="KW-1185">Reference proteome</keyword>
<dbReference type="OrthoDB" id="4848850at2759"/>
<dbReference type="GeneID" id="24417212"/>